<evidence type="ECO:0000313" key="2">
    <source>
        <dbReference type="Proteomes" id="UP000282674"/>
    </source>
</evidence>
<organism evidence="1 2">
    <name type="scientific">Actinomadura harenae</name>
    <dbReference type="NCBI Taxonomy" id="2483351"/>
    <lineage>
        <taxon>Bacteria</taxon>
        <taxon>Bacillati</taxon>
        <taxon>Actinomycetota</taxon>
        <taxon>Actinomycetes</taxon>
        <taxon>Streptosporangiales</taxon>
        <taxon>Thermomonosporaceae</taxon>
        <taxon>Actinomadura</taxon>
    </lineage>
</organism>
<dbReference type="Proteomes" id="UP000282674">
    <property type="component" value="Unassembled WGS sequence"/>
</dbReference>
<dbReference type="EMBL" id="RFFG01000005">
    <property type="protein sequence ID" value="RMI47122.1"/>
    <property type="molecule type" value="Genomic_DNA"/>
</dbReference>
<proteinExistence type="predicted"/>
<evidence type="ECO:0000313" key="1">
    <source>
        <dbReference type="EMBL" id="RMI47122.1"/>
    </source>
</evidence>
<sequence length="278" mass="30319">MLLRGDEDGWGCTVVSECGRSADERLPGPGVRWQTGVRRREGEPPWWSRQLAEAAEGLRELVGRRITDRTFAELGVETEISWFAVRDPVEWEGLVTLRDPDPARFPGEVPPFVVTFQPGRGVLLPDHHLLFSTEAADVWTTLAAIAESCGSPPPLSRFLCGWDGHRDIRIGRGSLQASTGIGSDGVERLGQVHVGRPPGWAGNPELRPRLDGIDLLDEPAADVTGLFRELGHEVEEHGPSVHLPAMGLRLSRPLDAPESFAFIGASLEFPAPLADGLR</sequence>
<gene>
    <name evidence="1" type="ORF">EBO15_04345</name>
</gene>
<reference evidence="1 2" key="1">
    <citation type="submission" date="2018-10" db="EMBL/GenBank/DDBJ databases">
        <title>Isolation from soil.</title>
        <authorList>
            <person name="Hu J."/>
        </authorList>
    </citation>
    <scope>NUCLEOTIDE SEQUENCE [LARGE SCALE GENOMIC DNA]</scope>
    <source>
        <strain evidence="1 2">NEAU-Ht49</strain>
    </source>
</reference>
<dbReference type="AlphaFoldDB" id="A0A3M2MC77"/>
<name>A0A3M2MC77_9ACTN</name>
<protein>
    <submittedName>
        <fullName evidence="1">Uncharacterized protein</fullName>
    </submittedName>
</protein>
<accession>A0A3M2MC77</accession>
<keyword evidence="2" id="KW-1185">Reference proteome</keyword>
<comment type="caution">
    <text evidence="1">The sequence shown here is derived from an EMBL/GenBank/DDBJ whole genome shotgun (WGS) entry which is preliminary data.</text>
</comment>